<evidence type="ECO:0008006" key="4">
    <source>
        <dbReference type="Google" id="ProtNLM"/>
    </source>
</evidence>
<dbReference type="EMBL" id="BMDW01000023">
    <property type="protein sequence ID" value="GGA58476.1"/>
    <property type="molecule type" value="Genomic_DNA"/>
</dbReference>
<evidence type="ECO:0000256" key="1">
    <source>
        <dbReference type="SAM" id="SignalP"/>
    </source>
</evidence>
<keyword evidence="1" id="KW-0732">Signal</keyword>
<name>A0ABQ1H5Y4_9SPHN</name>
<dbReference type="Proteomes" id="UP000618591">
    <property type="component" value="Unassembled WGS sequence"/>
</dbReference>
<proteinExistence type="predicted"/>
<keyword evidence="3" id="KW-1185">Reference proteome</keyword>
<reference evidence="3" key="1">
    <citation type="journal article" date="2019" name="Int. J. Syst. Evol. Microbiol.">
        <title>The Global Catalogue of Microorganisms (GCM) 10K type strain sequencing project: providing services to taxonomists for standard genome sequencing and annotation.</title>
        <authorList>
            <consortium name="The Broad Institute Genomics Platform"/>
            <consortium name="The Broad Institute Genome Sequencing Center for Infectious Disease"/>
            <person name="Wu L."/>
            <person name="Ma J."/>
        </authorList>
    </citation>
    <scope>NUCLEOTIDE SEQUENCE [LARGE SCALE GENOMIC DNA]</scope>
    <source>
        <strain evidence="3">CGMCC 1.10106</strain>
    </source>
</reference>
<feature type="chain" id="PRO_5045949072" description="Lipoprotein" evidence="1">
    <location>
        <begin position="24"/>
        <end position="114"/>
    </location>
</feature>
<gene>
    <name evidence="2" type="ORF">GCM10011395_30970</name>
</gene>
<dbReference type="PROSITE" id="PS51257">
    <property type="entry name" value="PROKAR_LIPOPROTEIN"/>
    <property type="match status" value="1"/>
</dbReference>
<feature type="signal peptide" evidence="1">
    <location>
        <begin position="1"/>
        <end position="23"/>
    </location>
</feature>
<dbReference type="RefSeq" id="WP_188449084.1">
    <property type="nucleotide sequence ID" value="NZ_BMDW01000023.1"/>
</dbReference>
<protein>
    <recommendedName>
        <fullName evidence="4">Lipoprotein</fullName>
    </recommendedName>
</protein>
<sequence length="114" mass="12358">MTRTLIAAIAVLLLGACDGSSIVSGPPPKADATPNPMEAKIDALSPALQQMTMFRAIQDGNFTCQKIVQMKKRTPTVGKAIWDAECEDQGRYVIQLQPGGIFWVSGVPQPKKRF</sequence>
<organism evidence="2 3">
    <name type="scientific">Sphingomonas psychrolutea</name>
    <dbReference type="NCBI Taxonomy" id="1259676"/>
    <lineage>
        <taxon>Bacteria</taxon>
        <taxon>Pseudomonadati</taxon>
        <taxon>Pseudomonadota</taxon>
        <taxon>Alphaproteobacteria</taxon>
        <taxon>Sphingomonadales</taxon>
        <taxon>Sphingomonadaceae</taxon>
        <taxon>Sphingomonas</taxon>
    </lineage>
</organism>
<evidence type="ECO:0000313" key="3">
    <source>
        <dbReference type="Proteomes" id="UP000618591"/>
    </source>
</evidence>
<evidence type="ECO:0000313" key="2">
    <source>
        <dbReference type="EMBL" id="GGA58476.1"/>
    </source>
</evidence>
<accession>A0ABQ1H5Y4</accession>
<comment type="caution">
    <text evidence="2">The sequence shown here is derived from an EMBL/GenBank/DDBJ whole genome shotgun (WGS) entry which is preliminary data.</text>
</comment>